<keyword evidence="1" id="KW-1133">Transmembrane helix</keyword>
<dbReference type="AlphaFoldDB" id="A0A127VKU4"/>
<dbReference type="Proteomes" id="UP000071561">
    <property type="component" value="Chromosome"/>
</dbReference>
<evidence type="ECO:0000259" key="2">
    <source>
        <dbReference type="Pfam" id="PF22570"/>
    </source>
</evidence>
<keyword evidence="1" id="KW-0812">Transmembrane</keyword>
<keyword evidence="1" id="KW-0472">Membrane</keyword>
<dbReference type="InterPro" id="IPR054331">
    <property type="entry name" value="LiaF_TM"/>
</dbReference>
<gene>
    <name evidence="3" type="ORF">AY601_4984</name>
</gene>
<feature type="transmembrane region" description="Helical" evidence="1">
    <location>
        <begin position="58"/>
        <end position="76"/>
    </location>
</feature>
<dbReference type="EMBL" id="CP014504">
    <property type="protein sequence ID" value="AMQ01801.1"/>
    <property type="molecule type" value="Genomic_DNA"/>
</dbReference>
<dbReference type="Pfam" id="PF22570">
    <property type="entry name" value="LiaF-TM"/>
    <property type="match status" value="1"/>
</dbReference>
<keyword evidence="4" id="KW-1185">Reference proteome</keyword>
<reference evidence="3 4" key="1">
    <citation type="submission" date="2016-03" db="EMBL/GenBank/DDBJ databases">
        <title>Complete genome sequence of Pedobacter cryoconitis PAMC 27485.</title>
        <authorList>
            <person name="Lee J."/>
            <person name="Kim O.-S."/>
        </authorList>
    </citation>
    <scope>NUCLEOTIDE SEQUENCE [LARGE SCALE GENOMIC DNA]</scope>
    <source>
        <strain evidence="3 4">PAMC 27485</strain>
    </source>
</reference>
<name>A0A127VKU4_9SPHI</name>
<dbReference type="OrthoDB" id="941984at2"/>
<evidence type="ECO:0000313" key="3">
    <source>
        <dbReference type="EMBL" id="AMQ01801.1"/>
    </source>
</evidence>
<sequence>MKLNRVMWGVILLFVGAVLLLENFDVINFYWRNVWSFWPVFLIIAGVNILFNRNKSETGNIISLAVLVLMLGFVFYRGQQPPHNKNWIGDRLTKDLDLDLDSAGDDESQNIKFTEPFIVADSSKKTVLNISGGGTSFNLKGETEELITADVERKNGNFILQKETSDSVNTVTFKMKDKKGNWSLGNGGNNVDLRLNKRPEWTVNMNMGAGEVDLDLSDYKVRSFRFDGGAASVDLKVGSLLPITDVVVKTGVASIEISIPEASGCRIKTKTGLSAKDFPGFIKIDNNNYETSNYNGSAKKIFINLDGGLSNFEVTRH</sequence>
<dbReference type="KEGG" id="pcm:AY601_4984"/>
<evidence type="ECO:0000256" key="1">
    <source>
        <dbReference type="SAM" id="Phobius"/>
    </source>
</evidence>
<feature type="domain" description="LiaF transmembrane" evidence="2">
    <location>
        <begin position="7"/>
        <end position="71"/>
    </location>
</feature>
<organism evidence="3 4">
    <name type="scientific">Pedobacter cryoconitis</name>
    <dbReference type="NCBI Taxonomy" id="188932"/>
    <lineage>
        <taxon>Bacteria</taxon>
        <taxon>Pseudomonadati</taxon>
        <taxon>Bacteroidota</taxon>
        <taxon>Sphingobacteriia</taxon>
        <taxon>Sphingobacteriales</taxon>
        <taxon>Sphingobacteriaceae</taxon>
        <taxon>Pedobacter</taxon>
    </lineage>
</organism>
<proteinExistence type="predicted"/>
<feature type="transmembrane region" description="Helical" evidence="1">
    <location>
        <begin position="33"/>
        <end position="51"/>
    </location>
</feature>
<accession>A0A127VKU4</accession>
<dbReference type="PATRIC" id="fig|188932.3.peg.5164"/>
<evidence type="ECO:0000313" key="4">
    <source>
        <dbReference type="Proteomes" id="UP000071561"/>
    </source>
</evidence>
<protein>
    <recommendedName>
        <fullName evidence="2">LiaF transmembrane domain-containing protein</fullName>
    </recommendedName>
</protein>
<dbReference type="RefSeq" id="WP_068406646.1">
    <property type="nucleotide sequence ID" value="NZ_CP014504.1"/>
</dbReference>